<dbReference type="PANTHER" id="PTHR44086:SF10">
    <property type="entry name" value="THIOSULFATE SULFURTRANSFERASE_RHODANESE-LIKE DOMAIN-CONTAINING PROTEIN 3"/>
    <property type="match status" value="1"/>
</dbReference>
<dbReference type="SUPFAM" id="SSF52821">
    <property type="entry name" value="Rhodanese/Cell cycle control phosphatase"/>
    <property type="match status" value="1"/>
</dbReference>
<name>A0ABP0GH77_CLALP</name>
<protein>
    <recommendedName>
        <fullName evidence="1">Rhodanese domain-containing protein</fullName>
    </recommendedName>
</protein>
<dbReference type="Gene3D" id="3.40.250.10">
    <property type="entry name" value="Rhodanese-like domain"/>
    <property type="match status" value="1"/>
</dbReference>
<dbReference type="SMART" id="SM00450">
    <property type="entry name" value="RHOD"/>
    <property type="match status" value="1"/>
</dbReference>
<gene>
    <name evidence="2" type="ORF">CVLEPA_LOCUS23485</name>
</gene>
<organism evidence="2 3">
    <name type="scientific">Clavelina lepadiformis</name>
    <name type="common">Light-bulb sea squirt</name>
    <name type="synonym">Ascidia lepadiformis</name>
    <dbReference type="NCBI Taxonomy" id="159417"/>
    <lineage>
        <taxon>Eukaryota</taxon>
        <taxon>Metazoa</taxon>
        <taxon>Chordata</taxon>
        <taxon>Tunicata</taxon>
        <taxon>Ascidiacea</taxon>
        <taxon>Aplousobranchia</taxon>
        <taxon>Clavelinidae</taxon>
        <taxon>Clavelina</taxon>
    </lineage>
</organism>
<dbReference type="PROSITE" id="PS50206">
    <property type="entry name" value="RHODANESE_3"/>
    <property type="match status" value="1"/>
</dbReference>
<comment type="caution">
    <text evidence="2">The sequence shown here is derived from an EMBL/GenBank/DDBJ whole genome shotgun (WGS) entry which is preliminary data.</text>
</comment>
<accession>A0ABP0GH77</accession>
<dbReference type="PANTHER" id="PTHR44086">
    <property type="entry name" value="THIOSULFATE SULFURTRANSFERASE RDL2, MITOCHONDRIAL-RELATED"/>
    <property type="match status" value="1"/>
</dbReference>
<reference evidence="2 3" key="1">
    <citation type="submission" date="2024-02" db="EMBL/GenBank/DDBJ databases">
        <authorList>
            <person name="Daric V."/>
            <person name="Darras S."/>
        </authorList>
    </citation>
    <scope>NUCLEOTIDE SEQUENCE [LARGE SCALE GENOMIC DNA]</scope>
</reference>
<feature type="domain" description="Rhodanese" evidence="1">
    <location>
        <begin position="25"/>
        <end position="123"/>
    </location>
</feature>
<proteinExistence type="predicted"/>
<evidence type="ECO:0000313" key="2">
    <source>
        <dbReference type="EMBL" id="CAK8690940.1"/>
    </source>
</evidence>
<sequence length="125" mass="13974">MHQVDPPKLRPDQQESIENLKIRIANDDVIVIDVRNPEEVTRSGKIEAKRWINIPFPEVESALEKTPEDFKAKYTVGKPSSNGQEIVFHCGKGGRGTKAVIVANNAGYDKVKNLDGGQSTWKRSF</sequence>
<dbReference type="InterPro" id="IPR036873">
    <property type="entry name" value="Rhodanese-like_dom_sf"/>
</dbReference>
<dbReference type="Pfam" id="PF00581">
    <property type="entry name" value="Rhodanese"/>
    <property type="match status" value="1"/>
</dbReference>
<keyword evidence="3" id="KW-1185">Reference proteome</keyword>
<dbReference type="Proteomes" id="UP001642483">
    <property type="component" value="Unassembled WGS sequence"/>
</dbReference>
<evidence type="ECO:0000259" key="1">
    <source>
        <dbReference type="PROSITE" id="PS50206"/>
    </source>
</evidence>
<dbReference type="InterPro" id="IPR001763">
    <property type="entry name" value="Rhodanese-like_dom"/>
</dbReference>
<dbReference type="EMBL" id="CAWYQH010000119">
    <property type="protein sequence ID" value="CAK8690940.1"/>
    <property type="molecule type" value="Genomic_DNA"/>
</dbReference>
<evidence type="ECO:0000313" key="3">
    <source>
        <dbReference type="Proteomes" id="UP001642483"/>
    </source>
</evidence>